<reference evidence="2 3" key="1">
    <citation type="submission" date="2016-04" db="EMBL/GenBank/DDBJ databases">
        <title>Chloroflexus islandicus sp. nov., a thermophilic filamentous anoxygenic phototrophic bacterium from geyser Strokkur (Iceland).</title>
        <authorList>
            <person name="Gaisin V.A."/>
            <person name="Kalashnikov A.M."/>
            <person name="Sukhacheva M.V."/>
            <person name="Grouzdev D.S."/>
            <person name="Ivanov T.M."/>
            <person name="Kuznetsov B."/>
            <person name="Gorlenko V.M."/>
        </authorList>
    </citation>
    <scope>NUCLEOTIDE SEQUENCE [LARGE SCALE GENOMIC DNA]</scope>
    <source>
        <strain evidence="3">isl-2</strain>
    </source>
</reference>
<evidence type="ECO:0000259" key="1">
    <source>
        <dbReference type="PROSITE" id="PS50887"/>
    </source>
</evidence>
<dbReference type="GO" id="GO:0005886">
    <property type="term" value="C:plasma membrane"/>
    <property type="evidence" value="ECO:0007669"/>
    <property type="project" value="TreeGrafter"/>
</dbReference>
<dbReference type="Gene3D" id="3.30.70.270">
    <property type="match status" value="1"/>
</dbReference>
<dbReference type="Gene3D" id="3.30.450.40">
    <property type="match status" value="2"/>
</dbReference>
<dbReference type="SUPFAM" id="SSF55781">
    <property type="entry name" value="GAF domain-like"/>
    <property type="match status" value="2"/>
</dbReference>
<dbReference type="AlphaFoldDB" id="A0A178M718"/>
<dbReference type="GO" id="GO:0052621">
    <property type="term" value="F:diguanylate cyclase activity"/>
    <property type="evidence" value="ECO:0007669"/>
    <property type="project" value="TreeGrafter"/>
</dbReference>
<dbReference type="PROSITE" id="PS50887">
    <property type="entry name" value="GGDEF"/>
    <property type="match status" value="1"/>
</dbReference>
<dbReference type="SMART" id="SM00267">
    <property type="entry name" value="GGDEF"/>
    <property type="match status" value="1"/>
</dbReference>
<dbReference type="RefSeq" id="WP_066789132.1">
    <property type="nucleotide sequence ID" value="NZ_LWQS01000065.1"/>
</dbReference>
<dbReference type="InterPro" id="IPR003018">
    <property type="entry name" value="GAF"/>
</dbReference>
<dbReference type="GO" id="GO:0043709">
    <property type="term" value="P:cell adhesion involved in single-species biofilm formation"/>
    <property type="evidence" value="ECO:0007669"/>
    <property type="project" value="TreeGrafter"/>
</dbReference>
<dbReference type="Pfam" id="PF00990">
    <property type="entry name" value="GGDEF"/>
    <property type="match status" value="1"/>
</dbReference>
<dbReference type="CDD" id="cd01949">
    <property type="entry name" value="GGDEF"/>
    <property type="match status" value="1"/>
</dbReference>
<proteinExistence type="predicted"/>
<dbReference type="EMBL" id="LWQS01000065">
    <property type="protein sequence ID" value="OAN44550.1"/>
    <property type="molecule type" value="Genomic_DNA"/>
</dbReference>
<organism evidence="2 3">
    <name type="scientific">Chloroflexus islandicus</name>
    <dbReference type="NCBI Taxonomy" id="1707952"/>
    <lineage>
        <taxon>Bacteria</taxon>
        <taxon>Bacillati</taxon>
        <taxon>Chloroflexota</taxon>
        <taxon>Chloroflexia</taxon>
        <taxon>Chloroflexales</taxon>
        <taxon>Chloroflexineae</taxon>
        <taxon>Chloroflexaceae</taxon>
        <taxon>Chloroflexus</taxon>
    </lineage>
</organism>
<accession>A0A178M718</accession>
<protein>
    <submittedName>
        <fullName evidence="2">Diguanylate cyclase</fullName>
    </submittedName>
</protein>
<dbReference type="SUPFAM" id="SSF55073">
    <property type="entry name" value="Nucleotide cyclase"/>
    <property type="match status" value="1"/>
</dbReference>
<keyword evidence="3" id="KW-1185">Reference proteome</keyword>
<dbReference type="InterPro" id="IPR043128">
    <property type="entry name" value="Rev_trsase/Diguanyl_cyclase"/>
</dbReference>
<dbReference type="Proteomes" id="UP000078287">
    <property type="component" value="Unassembled WGS sequence"/>
</dbReference>
<dbReference type="FunFam" id="3.30.70.270:FF:000001">
    <property type="entry name" value="Diguanylate cyclase domain protein"/>
    <property type="match status" value="1"/>
</dbReference>
<name>A0A178M718_9CHLR</name>
<dbReference type="Pfam" id="PF13185">
    <property type="entry name" value="GAF_2"/>
    <property type="match status" value="2"/>
</dbReference>
<dbReference type="InterPro" id="IPR000160">
    <property type="entry name" value="GGDEF_dom"/>
</dbReference>
<dbReference type="InterPro" id="IPR029787">
    <property type="entry name" value="Nucleotide_cyclase"/>
</dbReference>
<dbReference type="STRING" id="1707952.A6A03_16535"/>
<dbReference type="GO" id="GO:1902201">
    <property type="term" value="P:negative regulation of bacterial-type flagellum-dependent cell motility"/>
    <property type="evidence" value="ECO:0007669"/>
    <property type="project" value="TreeGrafter"/>
</dbReference>
<dbReference type="PANTHER" id="PTHR45138:SF9">
    <property type="entry name" value="DIGUANYLATE CYCLASE DGCM-RELATED"/>
    <property type="match status" value="1"/>
</dbReference>
<feature type="domain" description="GGDEF" evidence="1">
    <location>
        <begin position="450"/>
        <end position="584"/>
    </location>
</feature>
<dbReference type="OrthoDB" id="9783388at2"/>
<dbReference type="PANTHER" id="PTHR45138">
    <property type="entry name" value="REGULATORY COMPONENTS OF SENSORY TRANSDUCTION SYSTEM"/>
    <property type="match status" value="1"/>
</dbReference>
<dbReference type="SMART" id="SM00065">
    <property type="entry name" value="GAF"/>
    <property type="match status" value="2"/>
</dbReference>
<sequence length="591" mass="65212">MKVDLSGTSELSILVSPNGQMLAVSEAMLPLLAYVEPLLSDLVQAANSVDVFLNGLQYAVQRQLLWQAPGVPFGLLITFRQPAPEPLVDHRLGEMALTLSSKLEMNHVLEHVVRFAMDLLDADAGALPVYDPDHDRLLPGHLVNLPVDLVAPAKGPRRGLMWQIIEQGKSILIPDYAAHPMALPELARIGVSSLLATPIMHGKTPLGILAVYRLRNEPFQESDRDLLQAIAHQTAIALQSARMYQRAIRNADERYTLYQASIEIGATLDLEQLYQAIHRAVDRLISHAGFAIALLNDQQIVEYVYLVTPAGRQPGLQLPLTHGIAGYVLRFGVSLRLSGAHALPAPAIQPALEVEGDLDQRSLLATPLVVGDRIIGALLAWHDHLDAYTMSDLSALEMLAATVAVALHNALRFTHIQSLAITDTLTELVNRRHFLQNLQHEIDRSRRYQTPVSIAMIDIDHFKQVNDSYGHLAGDHILRELAQRCRQHLRDVDILARYGGEEFGLILPETPYHAALLAAERLRQTVMATPFLVDGQQITLTLSIGVATFQSISHPDPSSLIADADRALYLAKRRGRNRVCGAQEFSTYAEP</sequence>
<gene>
    <name evidence="2" type="ORF">A6A03_16535</name>
</gene>
<evidence type="ECO:0000313" key="3">
    <source>
        <dbReference type="Proteomes" id="UP000078287"/>
    </source>
</evidence>
<dbReference type="InterPro" id="IPR029016">
    <property type="entry name" value="GAF-like_dom_sf"/>
</dbReference>
<comment type="caution">
    <text evidence="2">The sequence shown here is derived from an EMBL/GenBank/DDBJ whole genome shotgun (WGS) entry which is preliminary data.</text>
</comment>
<dbReference type="InterPro" id="IPR050469">
    <property type="entry name" value="Diguanylate_Cyclase"/>
</dbReference>
<dbReference type="NCBIfam" id="TIGR00254">
    <property type="entry name" value="GGDEF"/>
    <property type="match status" value="1"/>
</dbReference>
<evidence type="ECO:0000313" key="2">
    <source>
        <dbReference type="EMBL" id="OAN44550.1"/>
    </source>
</evidence>